<feature type="compositionally biased region" description="Low complexity" evidence="4">
    <location>
        <begin position="14"/>
        <end position="23"/>
    </location>
</feature>
<dbReference type="PROSITE" id="PS50102">
    <property type="entry name" value="RRM"/>
    <property type="match status" value="1"/>
</dbReference>
<dbReference type="GO" id="GO:0003723">
    <property type="term" value="F:RNA binding"/>
    <property type="evidence" value="ECO:0007669"/>
    <property type="project" value="UniProtKB-UniRule"/>
</dbReference>
<evidence type="ECO:0000256" key="3">
    <source>
        <dbReference type="PROSITE-ProRule" id="PRU00176"/>
    </source>
</evidence>
<organism evidence="6 7">
    <name type="scientific">Mycena albidolilacea</name>
    <dbReference type="NCBI Taxonomy" id="1033008"/>
    <lineage>
        <taxon>Eukaryota</taxon>
        <taxon>Fungi</taxon>
        <taxon>Dikarya</taxon>
        <taxon>Basidiomycota</taxon>
        <taxon>Agaricomycotina</taxon>
        <taxon>Agaricomycetes</taxon>
        <taxon>Agaricomycetidae</taxon>
        <taxon>Agaricales</taxon>
        <taxon>Marasmiineae</taxon>
        <taxon>Mycenaceae</taxon>
        <taxon>Mycena</taxon>
    </lineage>
</organism>
<name>A0AAD7EHW9_9AGAR</name>
<dbReference type="Proteomes" id="UP001218218">
    <property type="component" value="Unassembled WGS sequence"/>
</dbReference>
<proteinExistence type="predicted"/>
<dbReference type="InterPro" id="IPR035979">
    <property type="entry name" value="RBD_domain_sf"/>
</dbReference>
<feature type="region of interest" description="Disordered" evidence="4">
    <location>
        <begin position="244"/>
        <end position="265"/>
    </location>
</feature>
<evidence type="ECO:0000256" key="2">
    <source>
        <dbReference type="ARBA" id="ARBA00022884"/>
    </source>
</evidence>
<feature type="region of interest" description="Disordered" evidence="4">
    <location>
        <begin position="201"/>
        <end position="222"/>
    </location>
</feature>
<reference evidence="6" key="1">
    <citation type="submission" date="2023-03" db="EMBL/GenBank/DDBJ databases">
        <title>Massive genome expansion in bonnet fungi (Mycena s.s.) driven by repeated elements and novel gene families across ecological guilds.</title>
        <authorList>
            <consortium name="Lawrence Berkeley National Laboratory"/>
            <person name="Harder C.B."/>
            <person name="Miyauchi S."/>
            <person name="Viragh M."/>
            <person name="Kuo A."/>
            <person name="Thoen E."/>
            <person name="Andreopoulos B."/>
            <person name="Lu D."/>
            <person name="Skrede I."/>
            <person name="Drula E."/>
            <person name="Henrissat B."/>
            <person name="Morin E."/>
            <person name="Kohler A."/>
            <person name="Barry K."/>
            <person name="LaButti K."/>
            <person name="Morin E."/>
            <person name="Salamov A."/>
            <person name="Lipzen A."/>
            <person name="Mereny Z."/>
            <person name="Hegedus B."/>
            <person name="Baldrian P."/>
            <person name="Stursova M."/>
            <person name="Weitz H."/>
            <person name="Taylor A."/>
            <person name="Grigoriev I.V."/>
            <person name="Nagy L.G."/>
            <person name="Martin F."/>
            <person name="Kauserud H."/>
        </authorList>
    </citation>
    <scope>NUCLEOTIDE SEQUENCE</scope>
    <source>
        <strain evidence="6">CBHHK002</strain>
    </source>
</reference>
<evidence type="ECO:0000256" key="4">
    <source>
        <dbReference type="SAM" id="MobiDB-lite"/>
    </source>
</evidence>
<dbReference type="SUPFAM" id="SSF54928">
    <property type="entry name" value="RNA-binding domain, RBD"/>
    <property type="match status" value="1"/>
</dbReference>
<keyword evidence="2 3" id="KW-0694">RNA-binding</keyword>
<evidence type="ECO:0000313" key="6">
    <source>
        <dbReference type="EMBL" id="KAJ7325518.1"/>
    </source>
</evidence>
<accession>A0AAD7EHW9</accession>
<dbReference type="PANTHER" id="PTHR23236">
    <property type="entry name" value="EUKARYOTIC TRANSLATION INITIATION FACTOR 4B/4H"/>
    <property type="match status" value="1"/>
</dbReference>
<dbReference type="SMART" id="SM00360">
    <property type="entry name" value="RRM"/>
    <property type="match status" value="1"/>
</dbReference>
<dbReference type="AlphaFoldDB" id="A0AAD7EHW9"/>
<protein>
    <recommendedName>
        <fullName evidence="5">RRM domain-containing protein</fullName>
    </recommendedName>
</protein>
<comment type="caution">
    <text evidence="6">The sequence shown here is derived from an EMBL/GenBank/DDBJ whole genome shotgun (WGS) entry which is preliminary data.</text>
</comment>
<dbReference type="Pfam" id="PF00076">
    <property type="entry name" value="RRM_1"/>
    <property type="match status" value="1"/>
</dbReference>
<feature type="domain" description="RRM" evidence="5">
    <location>
        <begin position="26"/>
        <end position="105"/>
    </location>
</feature>
<dbReference type="CDD" id="cd00590">
    <property type="entry name" value="RRM_SF"/>
    <property type="match status" value="1"/>
</dbReference>
<dbReference type="PANTHER" id="PTHR23236:SF119">
    <property type="entry name" value="NUCLEAR RNA-BINDING PROTEIN SART-3"/>
    <property type="match status" value="1"/>
</dbReference>
<evidence type="ECO:0000256" key="1">
    <source>
        <dbReference type="ARBA" id="ARBA00022737"/>
    </source>
</evidence>
<keyword evidence="7" id="KW-1185">Reference proteome</keyword>
<gene>
    <name evidence="6" type="ORF">DFH08DRAFT_787615</name>
</gene>
<dbReference type="EMBL" id="JARIHO010000044">
    <property type="protein sequence ID" value="KAJ7325518.1"/>
    <property type="molecule type" value="Genomic_DNA"/>
</dbReference>
<dbReference type="InterPro" id="IPR012677">
    <property type="entry name" value="Nucleotide-bd_a/b_plait_sf"/>
</dbReference>
<evidence type="ECO:0000259" key="5">
    <source>
        <dbReference type="PROSITE" id="PS50102"/>
    </source>
</evidence>
<feature type="region of interest" description="Disordered" evidence="4">
    <location>
        <begin position="1"/>
        <end position="23"/>
    </location>
</feature>
<keyword evidence="1" id="KW-0677">Repeat</keyword>
<sequence>MDYTAPRGPDRASARGGARPAAPPGRVLFVGNMPYGTEEADLRDKFLPFGPLRSIRLATKPGGEPRGFAHVEFLKEADAVAAYESFAEEPLYMLDRNLRVDYAPVRPTSTNPPTHRLYFYDYRGNEEALRTSLNDFETSIQRVYFLRSQLTGELTGSGFIEFMSVDRATEALKTVGGAVTPYGPLNLEYALVRNTPAGGASFGGRGGGGNTPNSYGRGGGGQGGYGGGQGGYGGGQGGYGGGQGGYGGGRGGGGGPGRGYGGGDY</sequence>
<evidence type="ECO:0000313" key="7">
    <source>
        <dbReference type="Proteomes" id="UP001218218"/>
    </source>
</evidence>
<dbReference type="InterPro" id="IPR000504">
    <property type="entry name" value="RRM_dom"/>
</dbReference>
<dbReference type="Gene3D" id="3.30.70.330">
    <property type="match status" value="2"/>
</dbReference>